<organism evidence="1 2">
    <name type="scientific">Lutibaculum baratangense AMV1</name>
    <dbReference type="NCBI Taxonomy" id="631454"/>
    <lineage>
        <taxon>Bacteria</taxon>
        <taxon>Pseudomonadati</taxon>
        <taxon>Pseudomonadota</taxon>
        <taxon>Alphaproteobacteria</taxon>
        <taxon>Hyphomicrobiales</taxon>
        <taxon>Tepidamorphaceae</taxon>
        <taxon>Lutibaculum</taxon>
    </lineage>
</organism>
<keyword evidence="2" id="KW-1185">Reference proteome</keyword>
<name>V4RFJ5_9HYPH</name>
<dbReference type="PROSITE" id="PS51257">
    <property type="entry name" value="PROKAR_LIPOPROTEIN"/>
    <property type="match status" value="1"/>
</dbReference>
<keyword evidence="1" id="KW-0808">Transferase</keyword>
<comment type="caution">
    <text evidence="1">The sequence shown here is derived from an EMBL/GenBank/DDBJ whole genome shotgun (WGS) entry which is preliminary data.</text>
</comment>
<reference evidence="1 2" key="1">
    <citation type="journal article" date="2014" name="Genome Announc.">
        <title>Draft Genome Sequence of Lutibaculum baratangense Strain AMV1T, Isolated from a Mud Volcano in Andamans, India.</title>
        <authorList>
            <person name="Singh A."/>
            <person name="Sreenivas A."/>
            <person name="Sathyanarayana Reddy G."/>
            <person name="Pinnaka A.K."/>
            <person name="Shivaji S."/>
        </authorList>
    </citation>
    <scope>NUCLEOTIDE SEQUENCE [LARGE SCALE GENOMIC DNA]</scope>
    <source>
        <strain evidence="1 2">AMV1</strain>
    </source>
</reference>
<dbReference type="Proteomes" id="UP000017819">
    <property type="component" value="Unassembled WGS sequence"/>
</dbReference>
<dbReference type="AlphaFoldDB" id="V4RFJ5"/>
<dbReference type="SUPFAM" id="SSF53335">
    <property type="entry name" value="S-adenosyl-L-methionine-dependent methyltransferases"/>
    <property type="match status" value="1"/>
</dbReference>
<dbReference type="GO" id="GO:0008168">
    <property type="term" value="F:methyltransferase activity"/>
    <property type="evidence" value="ECO:0007669"/>
    <property type="project" value="UniProtKB-KW"/>
</dbReference>
<accession>V4RFJ5</accession>
<dbReference type="STRING" id="631454.N177_2234"/>
<keyword evidence="1" id="KW-0489">Methyltransferase</keyword>
<evidence type="ECO:0000313" key="2">
    <source>
        <dbReference type="Proteomes" id="UP000017819"/>
    </source>
</evidence>
<dbReference type="InterPro" id="IPR029063">
    <property type="entry name" value="SAM-dependent_MTases_sf"/>
</dbReference>
<protein>
    <submittedName>
        <fullName evidence="1">Methyltransferase type 12</fullName>
    </submittedName>
</protein>
<dbReference type="eggNOG" id="COG2227">
    <property type="taxonomic scope" value="Bacteria"/>
</dbReference>
<dbReference type="Gene3D" id="3.40.50.150">
    <property type="entry name" value="Vaccinia Virus protein VP39"/>
    <property type="match status" value="1"/>
</dbReference>
<gene>
    <name evidence="1" type="ORF">N177_2234</name>
</gene>
<sequence length="245" mass="27785">MGGRPGAMTAATPALGSCLVCGSPGPRLFCHVDGRTYWRCDACAATLLDPTMHPSPEAERAEYRLHRNNPHDPGYRRFVSRLGDPLLARLEGPRRGLDFGSGGGSALAAIFEESGHEVVPYDPFFADDPGALSERYDFILCSEVVEHFHDPAREFRRLDGLLEPGAWLGIMTCFQTDDEKFAGWHYRKDLTHVVFYREETLRFIANEHGWTCEIPRKDVALMRKPDRRPWRASARRSARQRRVSR</sequence>
<dbReference type="GO" id="GO:0032259">
    <property type="term" value="P:methylation"/>
    <property type="evidence" value="ECO:0007669"/>
    <property type="project" value="UniProtKB-KW"/>
</dbReference>
<dbReference type="Pfam" id="PF13489">
    <property type="entry name" value="Methyltransf_23"/>
    <property type="match status" value="1"/>
</dbReference>
<proteinExistence type="predicted"/>
<evidence type="ECO:0000313" key="1">
    <source>
        <dbReference type="EMBL" id="ESR24911.1"/>
    </source>
</evidence>
<dbReference type="EMBL" id="AWXZ01000029">
    <property type="protein sequence ID" value="ESR24911.1"/>
    <property type="molecule type" value="Genomic_DNA"/>
</dbReference>